<feature type="domain" description="Fatty acid desaturase" evidence="4">
    <location>
        <begin position="159"/>
        <end position="260"/>
    </location>
</feature>
<keyword evidence="3" id="KW-0812">Transmembrane</keyword>
<dbReference type="Pfam" id="PF00487">
    <property type="entry name" value="FA_desaturase"/>
    <property type="match status" value="2"/>
</dbReference>
<dbReference type="EMBL" id="RSCK01000036">
    <property type="protein sequence ID" value="RUT10773.1"/>
    <property type="molecule type" value="Genomic_DNA"/>
</dbReference>
<dbReference type="Proteomes" id="UP000282574">
    <property type="component" value="Unassembled WGS sequence"/>
</dbReference>
<accession>A0AB37UHI6</accession>
<feature type="transmembrane region" description="Helical" evidence="3">
    <location>
        <begin position="57"/>
        <end position="78"/>
    </location>
</feature>
<comment type="cofactor">
    <cofactor evidence="1">
        <name>Fe(2+)</name>
        <dbReference type="ChEBI" id="CHEBI:29033"/>
    </cofactor>
</comment>
<organism evidence="5 6">
    <name type="scientific">Chroococcidiopsis cubana SAG 39.79</name>
    <dbReference type="NCBI Taxonomy" id="388085"/>
    <lineage>
        <taxon>Bacteria</taxon>
        <taxon>Bacillati</taxon>
        <taxon>Cyanobacteriota</taxon>
        <taxon>Cyanophyceae</taxon>
        <taxon>Chroococcidiopsidales</taxon>
        <taxon>Chroococcidiopsidaceae</taxon>
        <taxon>Chroococcidiopsis</taxon>
    </lineage>
</organism>
<dbReference type="InterPro" id="IPR054681">
    <property type="entry name" value="CrtW-like"/>
</dbReference>
<protein>
    <submittedName>
        <fullName evidence="5">Beta-carotene ketolase</fullName>
    </submittedName>
</protein>
<feature type="transmembrane region" description="Helical" evidence="3">
    <location>
        <begin position="145"/>
        <end position="166"/>
    </location>
</feature>
<proteinExistence type="inferred from homology"/>
<comment type="similarity">
    <text evidence="2">Belongs to the fatty acid desaturase type 2 family.</text>
</comment>
<evidence type="ECO:0000256" key="1">
    <source>
        <dbReference type="ARBA" id="ARBA00001954"/>
    </source>
</evidence>
<feature type="transmembrane region" description="Helical" evidence="3">
    <location>
        <begin position="27"/>
        <end position="50"/>
    </location>
</feature>
<dbReference type="InterPro" id="IPR005804">
    <property type="entry name" value="FA_desaturase_dom"/>
</dbReference>
<feature type="transmembrane region" description="Helical" evidence="3">
    <location>
        <begin position="98"/>
        <end position="116"/>
    </location>
</feature>
<evidence type="ECO:0000256" key="3">
    <source>
        <dbReference type="SAM" id="Phobius"/>
    </source>
</evidence>
<reference evidence="5 6" key="1">
    <citation type="journal article" date="2019" name="Genome Biol. Evol.">
        <title>Day and night: Metabolic profiles and evolutionary relationships of six axenic non-marine cyanobacteria.</title>
        <authorList>
            <person name="Will S.E."/>
            <person name="Henke P."/>
            <person name="Boedeker C."/>
            <person name="Huang S."/>
            <person name="Brinkmann H."/>
            <person name="Rohde M."/>
            <person name="Jarek M."/>
            <person name="Friedl T."/>
            <person name="Seufert S."/>
            <person name="Schumacher M."/>
            <person name="Overmann J."/>
            <person name="Neumann-Schaal M."/>
            <person name="Petersen J."/>
        </authorList>
    </citation>
    <scope>NUCLEOTIDE SEQUENCE [LARGE SCALE GENOMIC DNA]</scope>
    <source>
        <strain evidence="5 6">SAG 39.79</strain>
    </source>
</reference>
<evidence type="ECO:0000259" key="4">
    <source>
        <dbReference type="Pfam" id="PF00487"/>
    </source>
</evidence>
<dbReference type="RefSeq" id="WP_015154849.1">
    <property type="nucleotide sequence ID" value="NZ_JAVKZF010000001.1"/>
</dbReference>
<feature type="domain" description="Fatty acid desaturase" evidence="4">
    <location>
        <begin position="60"/>
        <end position="154"/>
    </location>
</feature>
<feature type="transmembrane region" description="Helical" evidence="3">
    <location>
        <begin position="178"/>
        <end position="198"/>
    </location>
</feature>
<keyword evidence="6" id="KW-1185">Reference proteome</keyword>
<dbReference type="AlphaFoldDB" id="A0AB37UHI6"/>
<evidence type="ECO:0000313" key="6">
    <source>
        <dbReference type="Proteomes" id="UP000282574"/>
    </source>
</evidence>
<gene>
    <name evidence="5" type="primary">crtO</name>
    <name evidence="5" type="ORF">DSM107010_38910</name>
</gene>
<dbReference type="NCBIfam" id="NF045690">
    <property type="entry name" value="BCarotKetCrtW"/>
    <property type="match status" value="1"/>
</dbReference>
<sequence length="267" mass="31344">MVASIPNPLQQSALNQSETRLNIGYSYTYKGIIIALTIIVTWIASLCFLLSSQLEKLGIWGILLAIVWQTFLYTGLFITAHDAMHGLVAPNHLQINRWFGRVAVSLYALFPYNRLLQKHWAHHRHPASQLDPDFHNGKQKNFFAWYLYFIGNYWSWRQIIGLTLLFHSANVLLNISRAHLILFWALPAILSSVQLFYFGTFLTHREPRAGYENIHRAQSTHIVSFWSFLACYHFGYHEEHHEYPQVPWWKLPEVYRMKREESVISDQ</sequence>
<keyword evidence="3" id="KW-0472">Membrane</keyword>
<keyword evidence="3" id="KW-1133">Transmembrane helix</keyword>
<evidence type="ECO:0000256" key="2">
    <source>
        <dbReference type="ARBA" id="ARBA00008749"/>
    </source>
</evidence>
<comment type="caution">
    <text evidence="5">The sequence shown here is derived from an EMBL/GenBank/DDBJ whole genome shotgun (WGS) entry which is preliminary data.</text>
</comment>
<name>A0AB37UHI6_9CYAN</name>
<dbReference type="GO" id="GO:0006629">
    <property type="term" value="P:lipid metabolic process"/>
    <property type="evidence" value="ECO:0007669"/>
    <property type="project" value="InterPro"/>
</dbReference>
<evidence type="ECO:0000313" key="5">
    <source>
        <dbReference type="EMBL" id="RUT10773.1"/>
    </source>
</evidence>